<comment type="cofactor">
    <cofactor evidence="2 17">
        <name>heme</name>
        <dbReference type="ChEBI" id="CHEBI:30413"/>
    </cofactor>
</comment>
<dbReference type="InterPro" id="IPR001128">
    <property type="entry name" value="Cyt_P450"/>
</dbReference>
<dbReference type="SUPFAM" id="SSF63380">
    <property type="entry name" value="Riboflavin synthase domain-like"/>
    <property type="match status" value="1"/>
</dbReference>
<dbReference type="Pfam" id="PF00067">
    <property type="entry name" value="p450"/>
    <property type="match status" value="1"/>
</dbReference>
<dbReference type="SUPFAM" id="SSF48264">
    <property type="entry name" value="Cytochrome P450"/>
    <property type="match status" value="1"/>
</dbReference>
<dbReference type="InterPro" id="IPR050196">
    <property type="entry name" value="Cytochrome_P450_Monoox"/>
</dbReference>
<dbReference type="InterPro" id="IPR008254">
    <property type="entry name" value="Flavodoxin/NO_synth"/>
</dbReference>
<keyword evidence="9" id="KW-0288">FMN</keyword>
<feature type="region of interest" description="Disordered" evidence="18">
    <location>
        <begin position="1"/>
        <end position="40"/>
    </location>
</feature>
<dbReference type="EMBL" id="CAHR02000005">
    <property type="protein sequence ID" value="CCG80735.1"/>
    <property type="molecule type" value="Genomic_DNA"/>
</dbReference>
<evidence type="ECO:0000256" key="7">
    <source>
        <dbReference type="ARBA" id="ARBA00022617"/>
    </source>
</evidence>
<dbReference type="PRINTS" id="PR00385">
    <property type="entry name" value="P450"/>
</dbReference>
<dbReference type="Gene3D" id="2.40.30.10">
    <property type="entry name" value="Translation factors"/>
    <property type="match status" value="1"/>
</dbReference>
<evidence type="ECO:0000256" key="16">
    <source>
        <dbReference type="ARBA" id="ARBA00023033"/>
    </source>
</evidence>
<name>R4X6J0_TAPDE</name>
<evidence type="ECO:0000256" key="13">
    <source>
        <dbReference type="ARBA" id="ARBA00022982"/>
    </source>
</evidence>
<dbReference type="InterPro" id="IPR029039">
    <property type="entry name" value="Flavoprotein-like_sf"/>
</dbReference>
<evidence type="ECO:0000256" key="11">
    <source>
        <dbReference type="ARBA" id="ARBA00022827"/>
    </source>
</evidence>
<feature type="compositionally biased region" description="Basic and acidic residues" evidence="18">
    <location>
        <begin position="20"/>
        <end position="32"/>
    </location>
</feature>
<protein>
    <submittedName>
        <fullName evidence="20">Bifunctional P-450:NADPH-P450 reductase</fullName>
    </submittedName>
</protein>
<dbReference type="GO" id="GO:0016705">
    <property type="term" value="F:oxidoreductase activity, acting on paired donors, with incorporation or reduction of molecular oxygen"/>
    <property type="evidence" value="ECO:0007669"/>
    <property type="project" value="InterPro"/>
</dbReference>
<dbReference type="PANTHER" id="PTHR24291:SF50">
    <property type="entry name" value="BIFUNCTIONAL ALBAFLAVENONE MONOOXYGENASE_TERPENE SYNTHASE"/>
    <property type="match status" value="1"/>
</dbReference>
<dbReference type="STRING" id="1097556.R4X6J0"/>
<feature type="binding site" description="axial binding residue" evidence="17">
    <location>
        <position position="433"/>
    </location>
    <ligand>
        <name>heme</name>
        <dbReference type="ChEBI" id="CHEBI:30413"/>
    </ligand>
    <ligandPart>
        <name>Fe</name>
        <dbReference type="ChEBI" id="CHEBI:18248"/>
    </ligandPart>
</feature>
<dbReference type="PRINTS" id="PR00463">
    <property type="entry name" value="EP450I"/>
</dbReference>
<dbReference type="FunFam" id="1.10.630.10:FF:000040">
    <property type="entry name" value="Bifunctional cytochrome P450/NADPH--P450 reductase"/>
    <property type="match status" value="1"/>
</dbReference>
<dbReference type="eggNOG" id="KOG1158">
    <property type="taxonomic scope" value="Eukaryota"/>
</dbReference>
<dbReference type="Proteomes" id="UP000013776">
    <property type="component" value="Unassembled WGS sequence"/>
</dbReference>
<keyword evidence="7 17" id="KW-0349">Heme</keyword>
<evidence type="ECO:0000256" key="5">
    <source>
        <dbReference type="ARBA" id="ARBA00010617"/>
    </source>
</evidence>
<proteinExistence type="inferred from homology"/>
<dbReference type="CDD" id="cd11068">
    <property type="entry name" value="CYP120A1"/>
    <property type="match status" value="1"/>
</dbReference>
<evidence type="ECO:0000256" key="14">
    <source>
        <dbReference type="ARBA" id="ARBA00023002"/>
    </source>
</evidence>
<reference evidence="20 21" key="1">
    <citation type="journal article" date="2013" name="MBio">
        <title>Genome sequencing of the plant pathogen Taphrina deformans, the causal agent of peach leaf curl.</title>
        <authorList>
            <person name="Cisse O.H."/>
            <person name="Almeida J.M.G.C.F."/>
            <person name="Fonseca A."/>
            <person name="Kumar A.A."/>
            <person name="Salojaervi J."/>
            <person name="Overmyer K."/>
            <person name="Hauser P.M."/>
            <person name="Pagni M."/>
        </authorList>
    </citation>
    <scope>NUCLEOTIDE SEQUENCE [LARGE SCALE GENOMIC DNA]</scope>
    <source>
        <strain evidence="21">PYCC 5710 / ATCC 11124 / CBS 356.35 / IMI 108563 / JCM 9778 / NBRC 8474</strain>
    </source>
</reference>
<keyword evidence="16" id="KW-0503">Monooxygenase</keyword>
<dbReference type="PROSITE" id="PS00086">
    <property type="entry name" value="CYTOCHROME_P450"/>
    <property type="match status" value="1"/>
</dbReference>
<keyword evidence="15 17" id="KW-0408">Iron</keyword>
<evidence type="ECO:0000256" key="8">
    <source>
        <dbReference type="ARBA" id="ARBA00022630"/>
    </source>
</evidence>
<dbReference type="InterPro" id="IPR002401">
    <property type="entry name" value="Cyt_P450_E_grp-I"/>
</dbReference>
<dbReference type="PANTHER" id="PTHR24291">
    <property type="entry name" value="CYTOCHROME P450 FAMILY 4"/>
    <property type="match status" value="1"/>
</dbReference>
<keyword evidence="21" id="KW-1185">Reference proteome</keyword>
<evidence type="ECO:0000256" key="12">
    <source>
        <dbReference type="ARBA" id="ARBA00022857"/>
    </source>
</evidence>
<evidence type="ECO:0000256" key="17">
    <source>
        <dbReference type="PIRSR" id="PIRSR602401-1"/>
    </source>
</evidence>
<dbReference type="Pfam" id="PF00667">
    <property type="entry name" value="FAD_binding_1"/>
    <property type="match status" value="1"/>
</dbReference>
<evidence type="ECO:0000256" key="4">
    <source>
        <dbReference type="ARBA" id="ARBA00010018"/>
    </source>
</evidence>
<dbReference type="GO" id="GO:0004497">
    <property type="term" value="F:monooxygenase activity"/>
    <property type="evidence" value="ECO:0007669"/>
    <property type="project" value="UniProtKB-KW"/>
</dbReference>
<sequence>MLGQLKRRSISTMDQDPSNDLEHSSARKEAKLRSTKKGTPIPGNSQWDLVVGKLVRDLDNPLNSVRSAHGLYGNIFTLTVITTKFTILSSQEFVNAMLSDPKTRKVNSQFLEELRIAAEDGLFTAHFDEPNWAMAHRILIPAFGAMSVRGMYDQMIDISSSMIQRWNAHQGVVIDIPDQLTRLTLDTIALCSFDYRFNSFFKEDMHPFVQDMVDFLSLSAQRALKPISATFNLSAKWKWQGACKRMQDFADNIIVDRKENPRDVNDLCRRMLDVDDPETGEKLSSDNVRAQLLTFLVAGHETTSGLLSFCLYYMVKNPQCMRKAQAEVDAIGRITRDSLTKMPYIDACLKETLRLQPTAPMFSVENTEDKELPGGYIIPAHDVVLINLHGMQSDPKVWGENAQEFEPERMMDGKFENLLPNSWKPFGHGARACIGRAFAVQESILAIASILQNFDLELDDPTYELRTKFTLTIKPENLKMKVRRRQGGPPIMPVPSTETIPASMPVRPALNTHMSSDSGVDVIDDVEGQPVSILYGSNSGSCEALAKELRESSSTFGVASSVATLDSCLQLPTDRPVVIITASYEGKPCDNAKQFAAYLESKPDLRGVKFGIFGAGHHDWVQSYMHVPRQFETTLIECGAKPLLERGEGDVAGDFIGEFEAWKENLFQVLSKTEGIGSGTATPAVMTSKSKVDLANIKNLAFEPILSATLNSDTNHALSRGVVISNEELVGASALGEAKRHISIKLPENETYETGDYLSILPTNPTRNVQRVLRRFKLSDTTKINVRAGSGAQLLPVRAFDLLQNSVELATPVQRRLIPTLAARCSDAAEARWIETLGGDDYRQAVLEKRLSHV</sequence>
<comment type="similarity">
    <text evidence="5">Belongs to the cytochrome P450 family.</text>
</comment>
<gene>
    <name evidence="20" type="ORF">TAPDE_000285</name>
</gene>
<dbReference type="InterPro" id="IPR023173">
    <property type="entry name" value="NADPH_Cyt_P450_Rdtase_alpha"/>
</dbReference>
<evidence type="ECO:0000313" key="20">
    <source>
        <dbReference type="EMBL" id="CCG80735.1"/>
    </source>
</evidence>
<dbReference type="Pfam" id="PF00258">
    <property type="entry name" value="Flavodoxin_1"/>
    <property type="match status" value="1"/>
</dbReference>
<evidence type="ECO:0000256" key="9">
    <source>
        <dbReference type="ARBA" id="ARBA00022643"/>
    </source>
</evidence>
<evidence type="ECO:0000256" key="6">
    <source>
        <dbReference type="ARBA" id="ARBA00022448"/>
    </source>
</evidence>
<dbReference type="AlphaFoldDB" id="R4X6J0"/>
<evidence type="ECO:0000259" key="19">
    <source>
        <dbReference type="PROSITE" id="PS50902"/>
    </source>
</evidence>
<comment type="similarity">
    <text evidence="4">In the N-terminal section; belongs to the cytochrome P450 family.</text>
</comment>
<dbReference type="VEuPathDB" id="FungiDB:TAPDE_000285"/>
<keyword evidence="10 17" id="KW-0479">Metal-binding</keyword>
<comment type="caution">
    <text evidence="20">The sequence shown here is derived from an EMBL/GenBank/DDBJ whole genome shotgun (WGS) entry which is preliminary data.</text>
</comment>
<dbReference type="PROSITE" id="PS50902">
    <property type="entry name" value="FLAVODOXIN_LIKE"/>
    <property type="match status" value="1"/>
</dbReference>
<keyword evidence="12" id="KW-0521">NADP</keyword>
<keyword evidence="14" id="KW-0560">Oxidoreductase</keyword>
<comment type="cofactor">
    <cofactor evidence="1">
        <name>FMN</name>
        <dbReference type="ChEBI" id="CHEBI:58210"/>
    </cofactor>
</comment>
<keyword evidence="8" id="KW-0285">Flavoprotein</keyword>
<dbReference type="GO" id="GO:0005506">
    <property type="term" value="F:iron ion binding"/>
    <property type="evidence" value="ECO:0007669"/>
    <property type="project" value="InterPro"/>
</dbReference>
<evidence type="ECO:0000256" key="10">
    <source>
        <dbReference type="ARBA" id="ARBA00022723"/>
    </source>
</evidence>
<dbReference type="Gene3D" id="3.40.50.360">
    <property type="match status" value="1"/>
</dbReference>
<dbReference type="InterPro" id="IPR036396">
    <property type="entry name" value="Cyt_P450_sf"/>
</dbReference>
<dbReference type="eggNOG" id="KOG0157">
    <property type="taxonomic scope" value="Eukaryota"/>
</dbReference>
<evidence type="ECO:0000256" key="18">
    <source>
        <dbReference type="SAM" id="MobiDB-lite"/>
    </source>
</evidence>
<dbReference type="OrthoDB" id="1470350at2759"/>
<dbReference type="InterPro" id="IPR003097">
    <property type="entry name" value="CysJ-like_FAD-binding"/>
</dbReference>
<evidence type="ECO:0000256" key="1">
    <source>
        <dbReference type="ARBA" id="ARBA00001917"/>
    </source>
</evidence>
<dbReference type="Gene3D" id="1.20.990.10">
    <property type="entry name" value="NADPH-cytochrome p450 Reductase, Chain A, domain 3"/>
    <property type="match status" value="1"/>
</dbReference>
<evidence type="ECO:0000256" key="2">
    <source>
        <dbReference type="ARBA" id="ARBA00001971"/>
    </source>
</evidence>
<dbReference type="GO" id="GO:0020037">
    <property type="term" value="F:heme binding"/>
    <property type="evidence" value="ECO:0007669"/>
    <property type="project" value="InterPro"/>
</dbReference>
<organism evidence="20 21">
    <name type="scientific">Taphrina deformans (strain PYCC 5710 / ATCC 11124 / CBS 356.35 / IMI 108563 / JCM 9778 / NBRC 8474)</name>
    <name type="common">Peach leaf curl fungus</name>
    <name type="synonym">Lalaria deformans</name>
    <dbReference type="NCBI Taxonomy" id="1097556"/>
    <lineage>
        <taxon>Eukaryota</taxon>
        <taxon>Fungi</taxon>
        <taxon>Dikarya</taxon>
        <taxon>Ascomycota</taxon>
        <taxon>Taphrinomycotina</taxon>
        <taxon>Taphrinomycetes</taxon>
        <taxon>Taphrinales</taxon>
        <taxon>Taphrinaceae</taxon>
        <taxon>Taphrina</taxon>
    </lineage>
</organism>
<keyword evidence="13" id="KW-0249">Electron transport</keyword>
<evidence type="ECO:0000256" key="15">
    <source>
        <dbReference type="ARBA" id="ARBA00023004"/>
    </source>
</evidence>
<feature type="domain" description="Flavodoxin-like" evidence="19">
    <location>
        <begin position="531"/>
        <end position="667"/>
    </location>
</feature>
<keyword evidence="11" id="KW-0274">FAD</keyword>
<dbReference type="SUPFAM" id="SSF52218">
    <property type="entry name" value="Flavoproteins"/>
    <property type="match status" value="1"/>
</dbReference>
<dbReference type="GO" id="GO:0010181">
    <property type="term" value="F:FMN binding"/>
    <property type="evidence" value="ECO:0007669"/>
    <property type="project" value="InterPro"/>
</dbReference>
<accession>R4X6J0</accession>
<evidence type="ECO:0000313" key="21">
    <source>
        <dbReference type="Proteomes" id="UP000013776"/>
    </source>
</evidence>
<dbReference type="InterPro" id="IPR017972">
    <property type="entry name" value="Cyt_P450_CS"/>
</dbReference>
<keyword evidence="6" id="KW-0813">Transport</keyword>
<evidence type="ECO:0000256" key="3">
    <source>
        <dbReference type="ARBA" id="ARBA00001974"/>
    </source>
</evidence>
<dbReference type="InterPro" id="IPR017938">
    <property type="entry name" value="Riboflavin_synthase-like_b-brl"/>
</dbReference>
<comment type="cofactor">
    <cofactor evidence="3">
        <name>FAD</name>
        <dbReference type="ChEBI" id="CHEBI:57692"/>
    </cofactor>
</comment>
<dbReference type="Gene3D" id="1.10.630.10">
    <property type="entry name" value="Cytochrome P450"/>
    <property type="match status" value="1"/>
</dbReference>